<keyword evidence="2" id="KW-1185">Reference proteome</keyword>
<dbReference type="RefSeq" id="XP_053753900.1">
    <property type="nucleotide sequence ID" value="XM_053897925.1"/>
</dbReference>
<gene>
    <name evidence="3" type="primary">LOC128775639</name>
</gene>
<organism evidence="2 3">
    <name type="scientific">Panthera pardus</name>
    <name type="common">Leopard</name>
    <name type="synonym">Felis pardus</name>
    <dbReference type="NCBI Taxonomy" id="9691"/>
    <lineage>
        <taxon>Eukaryota</taxon>
        <taxon>Metazoa</taxon>
        <taxon>Chordata</taxon>
        <taxon>Craniata</taxon>
        <taxon>Vertebrata</taxon>
        <taxon>Euteleostomi</taxon>
        <taxon>Mammalia</taxon>
        <taxon>Eutheria</taxon>
        <taxon>Laurasiatheria</taxon>
        <taxon>Carnivora</taxon>
        <taxon>Feliformia</taxon>
        <taxon>Felidae</taxon>
        <taxon>Pantherinae</taxon>
        <taxon>Panthera</taxon>
    </lineage>
</organism>
<evidence type="ECO:0000256" key="1">
    <source>
        <dbReference type="SAM" id="MobiDB-lite"/>
    </source>
</evidence>
<sequence length="248" mass="26963">MRYAHRTCHTELGTKRWPRFGDLAVFRQSTSFKGKSNAFGDTEQIVSEPVHEGLAHRAPASDKLTQTKADTPFLYRITRACFRVNVPLDEPGPDPHDADGAAQAGRCPRPPKCAMARRSIVTPTPKDGSANGSAALEEERPPEPPRGFWAPLCKGSRAPDTPELRAQQQPPSPSSVRAGLTGCPGGSRGLQCLALLWPPGPGARALTSESRSYWRAKAAEDRRPVAGRGFYQVPARVMVPTVHKIKAR</sequence>
<dbReference type="Proteomes" id="UP001165780">
    <property type="component" value="Unplaced"/>
</dbReference>
<proteinExistence type="predicted"/>
<name>A0A9W2V5D3_PANPR</name>
<dbReference type="GeneID" id="128775639"/>
<evidence type="ECO:0000313" key="2">
    <source>
        <dbReference type="Proteomes" id="UP001165780"/>
    </source>
</evidence>
<reference evidence="3" key="1">
    <citation type="submission" date="2025-08" db="UniProtKB">
        <authorList>
            <consortium name="RefSeq"/>
        </authorList>
    </citation>
    <scope>IDENTIFICATION</scope>
    <source>
        <tissue evidence="3">Whole blood</tissue>
    </source>
</reference>
<dbReference type="AlphaFoldDB" id="A0A9W2V5D3"/>
<evidence type="ECO:0000313" key="3">
    <source>
        <dbReference type="RefSeq" id="XP_053753900.1"/>
    </source>
</evidence>
<accession>A0A9W2V5D3</accession>
<protein>
    <submittedName>
        <fullName evidence="3">Uncharacterized protein LOC128775639</fullName>
    </submittedName>
</protein>
<feature type="region of interest" description="Disordered" evidence="1">
    <location>
        <begin position="88"/>
        <end position="182"/>
    </location>
</feature>